<protein>
    <recommendedName>
        <fullName evidence="1">DUF4132 domain-containing protein</fullName>
    </recommendedName>
</protein>
<dbReference type="EMBL" id="JAVDYF010000001">
    <property type="protein sequence ID" value="MDR7355526.1"/>
    <property type="molecule type" value="Genomic_DNA"/>
</dbReference>
<keyword evidence="3" id="KW-1185">Reference proteome</keyword>
<sequence>MTDSADGWIPAGDYFLKVEDGQIKARNAKGRVLKSVPAKAKKTPAFDRLAGLLTVLTQHDQECAQNVAEWFLHGHPIPVIAIQQLWPDPIWRKYLHNLVITDGTVVGLLRDIRHTGVAVADLDGESVEITAETITIPHPAVLCDIEDWREFSSELGATQGIDQLFREIHHKPADAQTQREHVQRYKDAHFEQASHLFSRARNGGFKADMYGATVEVNEAGQRINALLELEAYDPFSEAHLGVLKFFSANTEIHTHTMLGLLPGVKESACANTFMQVEK</sequence>
<feature type="domain" description="DUF4132" evidence="1">
    <location>
        <begin position="30"/>
        <end position="205"/>
    </location>
</feature>
<reference evidence="2 3" key="1">
    <citation type="submission" date="2023-07" db="EMBL/GenBank/DDBJ databases">
        <title>Sequencing the genomes of 1000 actinobacteria strains.</title>
        <authorList>
            <person name="Klenk H.-P."/>
        </authorList>
    </citation>
    <scope>NUCLEOTIDE SEQUENCE [LARGE SCALE GENOMIC DNA]</scope>
    <source>
        <strain evidence="2 3">DSM 44508</strain>
    </source>
</reference>
<accession>A0ABU2BB58</accession>
<evidence type="ECO:0000259" key="1">
    <source>
        <dbReference type="Pfam" id="PF13569"/>
    </source>
</evidence>
<evidence type="ECO:0000313" key="2">
    <source>
        <dbReference type="EMBL" id="MDR7355526.1"/>
    </source>
</evidence>
<gene>
    <name evidence="2" type="ORF">J2S37_002064</name>
</gene>
<dbReference type="Proteomes" id="UP001183619">
    <property type="component" value="Unassembled WGS sequence"/>
</dbReference>
<evidence type="ECO:0000313" key="3">
    <source>
        <dbReference type="Proteomes" id="UP001183619"/>
    </source>
</evidence>
<proteinExistence type="predicted"/>
<dbReference type="Pfam" id="PF13569">
    <property type="entry name" value="DUF4132"/>
    <property type="match status" value="1"/>
</dbReference>
<name>A0ABU2BB58_9CORY</name>
<comment type="caution">
    <text evidence="2">The sequence shown here is derived from an EMBL/GenBank/DDBJ whole genome shotgun (WGS) entry which is preliminary data.</text>
</comment>
<dbReference type="InterPro" id="IPR025406">
    <property type="entry name" value="DUF4132"/>
</dbReference>
<dbReference type="RefSeq" id="WP_277104368.1">
    <property type="nucleotide sequence ID" value="NZ_BAAAJS010000010.1"/>
</dbReference>
<organism evidence="2 3">
    <name type="scientific">Corynebacterium felinum</name>
    <dbReference type="NCBI Taxonomy" id="131318"/>
    <lineage>
        <taxon>Bacteria</taxon>
        <taxon>Bacillati</taxon>
        <taxon>Actinomycetota</taxon>
        <taxon>Actinomycetes</taxon>
        <taxon>Mycobacteriales</taxon>
        <taxon>Corynebacteriaceae</taxon>
        <taxon>Corynebacterium</taxon>
    </lineage>
</organism>